<protein>
    <submittedName>
        <fullName evidence="5">Periplasmic binding protein/LacI transcriptional regulator</fullName>
    </submittedName>
</protein>
<dbReference type="OrthoDB" id="9813037at2"/>
<proteinExistence type="inferred from homology"/>
<sequence length="361" mass="38505">MFKQRLQQDRHAGVSRRNFIQRGAGTAFAVAGSGMPGLSFGTGPTTLACSFRSLTNPYHAAFNKGAQSFAKSVGLPYVPLTTEGSSEKGIADIRALLQKTGGNLVLNVDPNDSADARVIVETCAKAGAHVTTIWNKPNDFHPWDFNPHYVAHLSFDGLAYGAATATELFKAMGGQGGVVALGGIFSNVPAIERKAGLMAALKKFPDIQLLDFQVADWDSQKAFPIMQAWLTRFNTKVKGVWAANDDMALGAIEALRAEGLAGQLLVSGMDGTQPGLAALKAGELVATVDWDPYWLGGVGLSMGLSAQQKKMDVARLPKERRESFCKATLVSKANLQAVLARRATPAADWNDARVAGPLVYR</sequence>
<reference evidence="6" key="1">
    <citation type="submission" date="2006-12" db="EMBL/GenBank/DDBJ databases">
        <title>Complete sequence of chromosome 1 of Verminephrobacter eiseniae EF01-2.</title>
        <authorList>
            <person name="Copeland A."/>
            <person name="Lucas S."/>
            <person name="Lapidus A."/>
            <person name="Barry K."/>
            <person name="Detter J.C."/>
            <person name="Glavina del Rio T."/>
            <person name="Dalin E."/>
            <person name="Tice H."/>
            <person name="Pitluck S."/>
            <person name="Chertkov O."/>
            <person name="Brettin T."/>
            <person name="Bruce D."/>
            <person name="Han C."/>
            <person name="Tapia R."/>
            <person name="Gilna P."/>
            <person name="Schmutz J."/>
            <person name="Larimer F."/>
            <person name="Land M."/>
            <person name="Hauser L."/>
            <person name="Kyrpides N."/>
            <person name="Kim E."/>
            <person name="Stahl D."/>
            <person name="Richardson P."/>
        </authorList>
    </citation>
    <scope>NUCLEOTIDE SEQUENCE [LARGE SCALE GENOMIC DNA]</scope>
    <source>
        <strain evidence="6">EF01-2</strain>
    </source>
</reference>
<dbReference type="Proteomes" id="UP000000374">
    <property type="component" value="Chromosome"/>
</dbReference>
<gene>
    <name evidence="5" type="ordered locus">Veis_0885</name>
</gene>
<dbReference type="PANTHER" id="PTHR46847:SF1">
    <property type="entry name" value="D-ALLOSE-BINDING PERIPLASMIC PROTEIN-RELATED"/>
    <property type="match status" value="1"/>
</dbReference>
<dbReference type="InterPro" id="IPR006311">
    <property type="entry name" value="TAT_signal"/>
</dbReference>
<evidence type="ECO:0000256" key="3">
    <source>
        <dbReference type="ARBA" id="ARBA00022729"/>
    </source>
</evidence>
<dbReference type="SUPFAM" id="SSF53822">
    <property type="entry name" value="Periplasmic binding protein-like I"/>
    <property type="match status" value="1"/>
</dbReference>
<evidence type="ECO:0000259" key="4">
    <source>
        <dbReference type="Pfam" id="PF13407"/>
    </source>
</evidence>
<evidence type="ECO:0000313" key="6">
    <source>
        <dbReference type="Proteomes" id="UP000000374"/>
    </source>
</evidence>
<dbReference type="AlphaFoldDB" id="A1WGA7"/>
<evidence type="ECO:0000256" key="2">
    <source>
        <dbReference type="ARBA" id="ARBA00007639"/>
    </source>
</evidence>
<dbReference type="GO" id="GO:0030246">
    <property type="term" value="F:carbohydrate binding"/>
    <property type="evidence" value="ECO:0007669"/>
    <property type="project" value="UniProtKB-ARBA"/>
</dbReference>
<dbReference type="HOGENOM" id="CLU_037628_3_2_4"/>
<dbReference type="InterPro" id="IPR028082">
    <property type="entry name" value="Peripla_BP_I"/>
</dbReference>
<dbReference type="CDD" id="cd01536">
    <property type="entry name" value="PBP1_ABC_sugar_binding-like"/>
    <property type="match status" value="1"/>
</dbReference>
<evidence type="ECO:0000256" key="1">
    <source>
        <dbReference type="ARBA" id="ARBA00004196"/>
    </source>
</evidence>
<keyword evidence="3" id="KW-0732">Signal</keyword>
<dbReference type="InterPro" id="IPR025997">
    <property type="entry name" value="SBP_2_dom"/>
</dbReference>
<dbReference type="PANTHER" id="PTHR46847">
    <property type="entry name" value="D-ALLOSE-BINDING PERIPLASMIC PROTEIN-RELATED"/>
    <property type="match status" value="1"/>
</dbReference>
<keyword evidence="6" id="KW-1185">Reference proteome</keyword>
<dbReference type="Gene3D" id="3.40.50.2300">
    <property type="match status" value="2"/>
</dbReference>
<comment type="similarity">
    <text evidence="2">Belongs to the bacterial solute-binding protein 2 family.</text>
</comment>
<dbReference type="STRING" id="391735.Veis_0885"/>
<dbReference type="EMBL" id="CP000542">
    <property type="protein sequence ID" value="ABM56664.1"/>
    <property type="molecule type" value="Genomic_DNA"/>
</dbReference>
<dbReference type="eggNOG" id="COG1879">
    <property type="taxonomic scope" value="Bacteria"/>
</dbReference>
<name>A1WGA7_VEREI</name>
<dbReference type="PROSITE" id="PS51318">
    <property type="entry name" value="TAT"/>
    <property type="match status" value="1"/>
</dbReference>
<feature type="domain" description="Periplasmic binding protein" evidence="4">
    <location>
        <begin position="51"/>
        <end position="308"/>
    </location>
</feature>
<accession>A1WGA7</accession>
<comment type="subcellular location">
    <subcellularLocation>
        <location evidence="1">Cell envelope</location>
    </subcellularLocation>
</comment>
<dbReference type="Pfam" id="PF13407">
    <property type="entry name" value="Peripla_BP_4"/>
    <property type="match status" value="1"/>
</dbReference>
<dbReference type="GO" id="GO:0030313">
    <property type="term" value="C:cell envelope"/>
    <property type="evidence" value="ECO:0007669"/>
    <property type="project" value="UniProtKB-SubCell"/>
</dbReference>
<organism evidence="5 6">
    <name type="scientific">Verminephrobacter eiseniae (strain EF01-2)</name>
    <dbReference type="NCBI Taxonomy" id="391735"/>
    <lineage>
        <taxon>Bacteria</taxon>
        <taxon>Pseudomonadati</taxon>
        <taxon>Pseudomonadota</taxon>
        <taxon>Betaproteobacteria</taxon>
        <taxon>Burkholderiales</taxon>
        <taxon>Comamonadaceae</taxon>
        <taxon>Verminephrobacter</taxon>
    </lineage>
</organism>
<dbReference type="KEGG" id="vei:Veis_0885"/>
<evidence type="ECO:0000313" key="5">
    <source>
        <dbReference type="EMBL" id="ABM56664.1"/>
    </source>
</evidence>